<evidence type="ECO:0000256" key="1">
    <source>
        <dbReference type="SAM" id="MobiDB-lite"/>
    </source>
</evidence>
<dbReference type="VEuPathDB" id="FungiDB:JI435_409540"/>
<name>A0A7U2HZU2_PHANO</name>
<keyword evidence="3" id="KW-1185">Reference proteome</keyword>
<dbReference type="EMBL" id="CP069028">
    <property type="protein sequence ID" value="QRC96733.1"/>
    <property type="molecule type" value="Genomic_DNA"/>
</dbReference>
<sequence length="68" mass="7895">MNVLLQHITKHRSTKSLQQHEVLPTTPSRPRKGTSAQLDDDCCRRILANVWTVLRKKICGTHYESRKI</sequence>
<reference evidence="3" key="1">
    <citation type="journal article" date="2021" name="BMC Genomics">
        <title>Chromosome-level genome assembly and manually-curated proteome of model necrotroph Parastagonospora nodorum Sn15 reveals a genome-wide trove of candidate effector homologs, and redundancy of virulence-related functions within an accessory chromosome.</title>
        <authorList>
            <person name="Bertazzoni S."/>
            <person name="Jones D.A.B."/>
            <person name="Phan H.T."/>
            <person name="Tan K.-C."/>
            <person name="Hane J.K."/>
        </authorList>
    </citation>
    <scope>NUCLEOTIDE SEQUENCE [LARGE SCALE GENOMIC DNA]</scope>
    <source>
        <strain evidence="3">SN15 / ATCC MYA-4574 / FGSC 10173)</strain>
    </source>
</reference>
<proteinExistence type="predicted"/>
<evidence type="ECO:0000313" key="3">
    <source>
        <dbReference type="Proteomes" id="UP000663193"/>
    </source>
</evidence>
<protein>
    <submittedName>
        <fullName evidence="2">Uncharacterized protein</fullName>
    </submittedName>
</protein>
<organism evidence="2 3">
    <name type="scientific">Phaeosphaeria nodorum (strain SN15 / ATCC MYA-4574 / FGSC 10173)</name>
    <name type="common">Glume blotch fungus</name>
    <name type="synonym">Parastagonospora nodorum</name>
    <dbReference type="NCBI Taxonomy" id="321614"/>
    <lineage>
        <taxon>Eukaryota</taxon>
        <taxon>Fungi</taxon>
        <taxon>Dikarya</taxon>
        <taxon>Ascomycota</taxon>
        <taxon>Pezizomycotina</taxon>
        <taxon>Dothideomycetes</taxon>
        <taxon>Pleosporomycetidae</taxon>
        <taxon>Pleosporales</taxon>
        <taxon>Pleosporineae</taxon>
        <taxon>Phaeosphaeriaceae</taxon>
        <taxon>Parastagonospora</taxon>
    </lineage>
</organism>
<dbReference type="Proteomes" id="UP000663193">
    <property type="component" value="Chromosome 6"/>
</dbReference>
<accession>A0A7U2HZU2</accession>
<feature type="region of interest" description="Disordered" evidence="1">
    <location>
        <begin position="1"/>
        <end position="36"/>
    </location>
</feature>
<evidence type="ECO:0000313" key="2">
    <source>
        <dbReference type="EMBL" id="QRC96733.1"/>
    </source>
</evidence>
<gene>
    <name evidence="2" type="ORF">JI435_409540</name>
</gene>
<dbReference type="AlphaFoldDB" id="A0A7U2HZU2"/>